<protein>
    <recommendedName>
        <fullName evidence="4">Glycoside hydrolase Family 18, chitinase_18</fullName>
    </recommendedName>
</protein>
<dbReference type="Pfam" id="PF16141">
    <property type="entry name" value="GH18_BT1044-like"/>
    <property type="match status" value="1"/>
</dbReference>
<sequence>MNNYKKLIKSFALAAFVVPVVSSCSDWTDVESLDYNYTLPSEQDPEAYNAYLNLLREYKQNPHKILIAKFDNSGYTVGGQGDRISALPDSTDFVVLQAADSLNPVTEQEMAEIREQKGTRTLYAVSYTDVEAALQAILDREEAENDASQEESESQAEEGGEAEQPAEPEADRFTEVCNQYVDSLLALYDKYGYDGIQVVYSNPASPVGMPEAEKAQLQARQATFFGKIKTWAESHQDAVFIFEGYTSNIMDVSIFSYADYIVIPMLDAVSSDDVIWNAEMQLTEGVPADRIVFGVTIPDLADEKATDGYFNGTNEDGTKVYAVIGAAYAVISSQGTFEKAGLCVDNVRDDYFQREYTYGHIRQALQIMN</sequence>
<dbReference type="InterPro" id="IPR032320">
    <property type="entry name" value="GH18_BT1044-like"/>
</dbReference>
<evidence type="ECO:0000313" key="2">
    <source>
        <dbReference type="EMBL" id="MBU3855843.1"/>
    </source>
</evidence>
<dbReference type="Gene3D" id="3.20.20.80">
    <property type="entry name" value="Glycosidases"/>
    <property type="match status" value="1"/>
</dbReference>
<proteinExistence type="predicted"/>
<comment type="caution">
    <text evidence="2">The sequence shown here is derived from an EMBL/GenBank/DDBJ whole genome shotgun (WGS) entry which is preliminary data.</text>
</comment>
<dbReference type="Proteomes" id="UP000784286">
    <property type="component" value="Unassembled WGS sequence"/>
</dbReference>
<organism evidence="2 3">
    <name type="scientific">Candidatus Phocaeicola excrementipullorum</name>
    <dbReference type="NCBI Taxonomy" id="2838731"/>
    <lineage>
        <taxon>Bacteria</taxon>
        <taxon>Pseudomonadati</taxon>
        <taxon>Bacteroidota</taxon>
        <taxon>Bacteroidia</taxon>
        <taxon>Bacteroidales</taxon>
        <taxon>Bacteroidaceae</taxon>
        <taxon>Phocaeicola</taxon>
    </lineage>
</organism>
<evidence type="ECO:0000313" key="3">
    <source>
        <dbReference type="Proteomes" id="UP000784286"/>
    </source>
</evidence>
<dbReference type="PROSITE" id="PS51257">
    <property type="entry name" value="PROKAR_LIPOPROTEIN"/>
    <property type="match status" value="1"/>
</dbReference>
<dbReference type="EMBL" id="JAHLFJ010000044">
    <property type="protein sequence ID" value="MBU3855843.1"/>
    <property type="molecule type" value="Genomic_DNA"/>
</dbReference>
<dbReference type="AlphaFoldDB" id="A0A948TM19"/>
<evidence type="ECO:0008006" key="4">
    <source>
        <dbReference type="Google" id="ProtNLM"/>
    </source>
</evidence>
<reference evidence="2" key="2">
    <citation type="submission" date="2021-04" db="EMBL/GenBank/DDBJ databases">
        <authorList>
            <person name="Gilroy R."/>
        </authorList>
    </citation>
    <scope>NUCLEOTIDE SEQUENCE</scope>
    <source>
        <strain evidence="2">8470</strain>
    </source>
</reference>
<feature type="region of interest" description="Disordered" evidence="1">
    <location>
        <begin position="141"/>
        <end position="169"/>
    </location>
</feature>
<accession>A0A948TM19</accession>
<evidence type="ECO:0000256" key="1">
    <source>
        <dbReference type="SAM" id="MobiDB-lite"/>
    </source>
</evidence>
<reference evidence="2" key="1">
    <citation type="journal article" date="2021" name="PeerJ">
        <title>Extensive microbial diversity within the chicken gut microbiome revealed by metagenomics and culture.</title>
        <authorList>
            <person name="Gilroy R."/>
            <person name="Ravi A."/>
            <person name="Getino M."/>
            <person name="Pursley I."/>
            <person name="Horton D.L."/>
            <person name="Alikhan N.F."/>
            <person name="Baker D."/>
            <person name="Gharbi K."/>
            <person name="Hall N."/>
            <person name="Watson M."/>
            <person name="Adriaenssens E.M."/>
            <person name="Foster-Nyarko E."/>
            <person name="Jarju S."/>
            <person name="Secka A."/>
            <person name="Antonio M."/>
            <person name="Oren A."/>
            <person name="Chaudhuri R.R."/>
            <person name="La Ragione R."/>
            <person name="Hildebrand F."/>
            <person name="Pallen M.J."/>
        </authorList>
    </citation>
    <scope>NUCLEOTIDE SEQUENCE</scope>
    <source>
        <strain evidence="2">8470</strain>
    </source>
</reference>
<name>A0A948TM19_9BACT</name>
<feature type="compositionally biased region" description="Acidic residues" evidence="1">
    <location>
        <begin position="141"/>
        <end position="168"/>
    </location>
</feature>
<gene>
    <name evidence="2" type="ORF">H9928_04680</name>
</gene>